<dbReference type="NCBIfam" id="TIGR01133">
    <property type="entry name" value="murG"/>
    <property type="match status" value="1"/>
</dbReference>
<evidence type="ECO:0000256" key="3">
    <source>
        <dbReference type="ARBA" id="ARBA00022676"/>
    </source>
</evidence>
<keyword evidence="3 10" id="KW-0328">Glycosyltransferase</keyword>
<dbReference type="GO" id="GO:0071555">
    <property type="term" value="P:cell wall organization"/>
    <property type="evidence" value="ECO:0007669"/>
    <property type="project" value="UniProtKB-KW"/>
</dbReference>
<dbReference type="EMBL" id="LXEY01000018">
    <property type="protein sequence ID" value="OAV60841.1"/>
    <property type="molecule type" value="Genomic_DNA"/>
</dbReference>
<comment type="pathway">
    <text evidence="10">Cell wall biogenesis; peptidoglycan biosynthesis.</text>
</comment>
<keyword evidence="6 10" id="KW-0573">Peptidoglycan synthesis</keyword>
<feature type="binding site" evidence="10">
    <location>
        <position position="132"/>
    </location>
    <ligand>
        <name>UDP-N-acetyl-alpha-D-glucosamine</name>
        <dbReference type="ChEBI" id="CHEBI:57705"/>
    </ligand>
</feature>
<keyword evidence="9 10" id="KW-0961">Cell wall biogenesis/degradation</keyword>
<evidence type="ECO:0000256" key="1">
    <source>
        <dbReference type="ARBA" id="ARBA00022475"/>
    </source>
</evidence>
<evidence type="ECO:0000259" key="12">
    <source>
        <dbReference type="Pfam" id="PF04101"/>
    </source>
</evidence>
<dbReference type="OrthoDB" id="9808936at2"/>
<keyword evidence="4 10" id="KW-0808">Transferase</keyword>
<evidence type="ECO:0000256" key="10">
    <source>
        <dbReference type="HAMAP-Rule" id="MF_00033"/>
    </source>
</evidence>
<comment type="catalytic activity">
    <reaction evidence="10">
        <text>di-trans,octa-cis-undecaprenyl diphospho-N-acetyl-alpha-D-muramoyl-L-alanyl-D-glutamyl-meso-2,6-diaminopimeloyl-D-alanyl-D-alanine + UDP-N-acetyl-alpha-D-glucosamine = di-trans,octa-cis-undecaprenyl diphospho-[N-acetyl-alpha-D-glucosaminyl-(1-&gt;4)]-N-acetyl-alpha-D-muramoyl-L-alanyl-D-glutamyl-meso-2,6-diaminopimeloyl-D-alanyl-D-alanine + UDP + H(+)</text>
        <dbReference type="Rhea" id="RHEA:31227"/>
        <dbReference type="ChEBI" id="CHEBI:15378"/>
        <dbReference type="ChEBI" id="CHEBI:57705"/>
        <dbReference type="ChEBI" id="CHEBI:58223"/>
        <dbReference type="ChEBI" id="CHEBI:61387"/>
        <dbReference type="ChEBI" id="CHEBI:61388"/>
        <dbReference type="EC" id="2.4.1.227"/>
    </reaction>
</comment>
<dbReference type="GO" id="GO:0050511">
    <property type="term" value="F:undecaprenyldiphospho-muramoylpentapeptide beta-N-acetylglucosaminyltransferase activity"/>
    <property type="evidence" value="ECO:0007669"/>
    <property type="project" value="UniProtKB-UniRule"/>
</dbReference>
<dbReference type="SUPFAM" id="SSF53756">
    <property type="entry name" value="UDP-Glycosyltransferase/glycogen phosphorylase"/>
    <property type="match status" value="1"/>
</dbReference>
<evidence type="ECO:0000256" key="4">
    <source>
        <dbReference type="ARBA" id="ARBA00022679"/>
    </source>
</evidence>
<comment type="similarity">
    <text evidence="10">Belongs to the glycosyltransferase 28 family. MurG subfamily.</text>
</comment>
<evidence type="ECO:0000313" key="13">
    <source>
        <dbReference type="EMBL" id="OAV60841.1"/>
    </source>
</evidence>
<dbReference type="GO" id="GO:0009252">
    <property type="term" value="P:peptidoglycan biosynthetic process"/>
    <property type="evidence" value="ECO:0007669"/>
    <property type="project" value="UniProtKB-UniRule"/>
</dbReference>
<name>A0A1B7LZC7_9MICC</name>
<comment type="caution">
    <text evidence="13">The sequence shown here is derived from an EMBL/GenBank/DDBJ whole genome shotgun (WGS) entry which is preliminary data.</text>
</comment>
<dbReference type="Proteomes" id="UP000078292">
    <property type="component" value="Unassembled WGS sequence"/>
</dbReference>
<feature type="binding site" evidence="10">
    <location>
        <position position="169"/>
    </location>
    <ligand>
        <name>UDP-N-acetyl-alpha-D-glucosamine</name>
        <dbReference type="ChEBI" id="CHEBI:57705"/>
    </ligand>
</feature>
<dbReference type="STRING" id="1837282.A6F49_10140"/>
<dbReference type="PANTHER" id="PTHR21015:SF22">
    <property type="entry name" value="GLYCOSYLTRANSFERASE"/>
    <property type="match status" value="1"/>
</dbReference>
<comment type="function">
    <text evidence="10">Cell wall formation. Catalyzes the transfer of a GlcNAc subunit on undecaprenyl-pyrophosphoryl-MurNAc-pentapeptide (lipid intermediate I) to form undecaprenyl-pyrophosphoryl-MurNAc-(pentapeptide)GlcNAc (lipid intermediate II).</text>
</comment>
<feature type="binding site" evidence="10">
    <location>
        <position position="257"/>
    </location>
    <ligand>
        <name>UDP-N-acetyl-alpha-D-glucosamine</name>
        <dbReference type="ChEBI" id="CHEBI:57705"/>
    </ligand>
</feature>
<dbReference type="CDD" id="cd03785">
    <property type="entry name" value="GT28_MurG"/>
    <property type="match status" value="1"/>
</dbReference>
<reference evidence="13 14" key="1">
    <citation type="submission" date="2016-04" db="EMBL/GenBank/DDBJ databases">
        <title>First whole genome shotgun sequence of the bacterium Enteractinococcus sp. strain UASWS1574.</title>
        <authorList>
            <person name="Crovadore J."/>
            <person name="Chablais R."/>
            <person name="Lefort F."/>
        </authorList>
    </citation>
    <scope>NUCLEOTIDE SEQUENCE [LARGE SCALE GENOMIC DNA]</scope>
    <source>
        <strain evidence="13 14">UASWS1574</strain>
    </source>
</reference>
<dbReference type="UniPathway" id="UPA00219"/>
<gene>
    <name evidence="10" type="primary">murG</name>
    <name evidence="13" type="ORF">A6F49_10140</name>
</gene>
<dbReference type="GO" id="GO:0008360">
    <property type="term" value="P:regulation of cell shape"/>
    <property type="evidence" value="ECO:0007669"/>
    <property type="project" value="UniProtKB-KW"/>
</dbReference>
<evidence type="ECO:0000259" key="11">
    <source>
        <dbReference type="Pfam" id="PF03033"/>
    </source>
</evidence>
<dbReference type="HAMAP" id="MF_00033">
    <property type="entry name" value="MurG"/>
    <property type="match status" value="1"/>
</dbReference>
<feature type="domain" description="Glycosyl transferase family 28 C-terminal" evidence="12">
    <location>
        <begin position="197"/>
        <end position="359"/>
    </location>
</feature>
<dbReference type="PANTHER" id="PTHR21015">
    <property type="entry name" value="UDP-N-ACETYLGLUCOSAMINE--N-ACETYLMURAMYL-(PENTAPEPTIDE) PYROPHOSPHORYL-UNDECAPRENOL N-ACETYLGLUCOSAMINE TRANSFERASE 1"/>
    <property type="match status" value="1"/>
</dbReference>
<feature type="domain" description="Glycosyltransferase family 28 N-terminal" evidence="11">
    <location>
        <begin position="7"/>
        <end position="150"/>
    </location>
</feature>
<dbReference type="GO" id="GO:0051301">
    <property type="term" value="P:cell division"/>
    <property type="evidence" value="ECO:0007669"/>
    <property type="project" value="UniProtKB-KW"/>
</dbReference>
<evidence type="ECO:0000256" key="5">
    <source>
        <dbReference type="ARBA" id="ARBA00022960"/>
    </source>
</evidence>
<dbReference type="InterPro" id="IPR004276">
    <property type="entry name" value="GlycoTrans_28_N"/>
</dbReference>
<keyword evidence="2 10" id="KW-0132">Cell division</keyword>
<feature type="binding site" evidence="10">
    <location>
        <position position="204"/>
    </location>
    <ligand>
        <name>UDP-N-acetyl-alpha-D-glucosamine</name>
        <dbReference type="ChEBI" id="CHEBI:57705"/>
    </ligand>
</feature>
<dbReference type="InterPro" id="IPR007235">
    <property type="entry name" value="Glyco_trans_28_C"/>
</dbReference>
<keyword evidence="8 10" id="KW-0131">Cell cycle</keyword>
<proteinExistence type="inferred from homology"/>
<dbReference type="GO" id="GO:0051991">
    <property type="term" value="F:UDP-N-acetyl-D-glucosamine:N-acetylmuramoyl-L-alanyl-D-glutamyl-meso-2,6-diaminopimelyl-D-alanyl-D-alanine-diphosphoundecaprenol 4-beta-N-acetylglucosaminlytransferase activity"/>
    <property type="evidence" value="ECO:0007669"/>
    <property type="project" value="RHEA"/>
</dbReference>
<dbReference type="Pfam" id="PF04101">
    <property type="entry name" value="Glyco_tran_28_C"/>
    <property type="match status" value="1"/>
</dbReference>
<sequence length="371" mass="39239">MNTTMNVVFCGGGTAGHVSPMLAMADSLANSYQDTDIDVNILMIGTAEGMEATLIPDAGYEFATIEKVPMPRSVSLDLFSLPFRLRAAVKQARKLLREHQTQVVVGVGGYAATPVYLAARAEKIPVIVHEGNARPGLANKLAARFATVVACAFEDTDLPGAIHVGMPLRSEVAQLPMGPTMRDEARRSLGLDSDKTTLVVTGGSSGAQNINTAIAGALDDLLATGAQILHLTGRDKVITDGDGNRIDKPGYVQVEYIDGLSRVYQAADLIVARAGGGTVHEIAAIGLPSVLVPLPIGNGEQDLNAASLRESGAAVVVADEYFTSQWVATRLPDLLKDQARLEYMAQTAKNFGINDAAETMVRIISETKVAR</sequence>
<evidence type="ECO:0000256" key="2">
    <source>
        <dbReference type="ARBA" id="ARBA00022618"/>
    </source>
</evidence>
<dbReference type="GO" id="GO:0005886">
    <property type="term" value="C:plasma membrane"/>
    <property type="evidence" value="ECO:0007669"/>
    <property type="project" value="UniProtKB-SubCell"/>
</dbReference>
<keyword evidence="14" id="KW-1185">Reference proteome</keyword>
<accession>A0A1B7LZC7</accession>
<keyword evidence="1 10" id="KW-1003">Cell membrane</keyword>
<feature type="binding site" evidence="10">
    <location>
        <begin position="14"/>
        <end position="16"/>
    </location>
    <ligand>
        <name>UDP-N-acetyl-alpha-D-glucosamine</name>
        <dbReference type="ChEBI" id="CHEBI:57705"/>
    </ligand>
</feature>
<evidence type="ECO:0000256" key="7">
    <source>
        <dbReference type="ARBA" id="ARBA00023136"/>
    </source>
</evidence>
<keyword evidence="7 10" id="KW-0472">Membrane</keyword>
<evidence type="ECO:0000256" key="6">
    <source>
        <dbReference type="ARBA" id="ARBA00022984"/>
    </source>
</evidence>
<dbReference type="Pfam" id="PF03033">
    <property type="entry name" value="Glyco_transf_28"/>
    <property type="match status" value="1"/>
</dbReference>
<dbReference type="AlphaFoldDB" id="A0A1B7LZC7"/>
<feature type="binding site" evidence="10">
    <location>
        <position position="301"/>
    </location>
    <ligand>
        <name>UDP-N-acetyl-alpha-D-glucosamine</name>
        <dbReference type="ChEBI" id="CHEBI:57705"/>
    </ligand>
</feature>
<evidence type="ECO:0000313" key="14">
    <source>
        <dbReference type="Proteomes" id="UP000078292"/>
    </source>
</evidence>
<organism evidence="13 14">
    <name type="scientific">Enteractinococcus helveticum</name>
    <dbReference type="NCBI Taxonomy" id="1837282"/>
    <lineage>
        <taxon>Bacteria</taxon>
        <taxon>Bacillati</taxon>
        <taxon>Actinomycetota</taxon>
        <taxon>Actinomycetes</taxon>
        <taxon>Micrococcales</taxon>
        <taxon>Micrococcaceae</taxon>
    </lineage>
</organism>
<comment type="subcellular location">
    <subcellularLocation>
        <location evidence="10">Cell membrane</location>
        <topology evidence="10">Peripheral membrane protein</topology>
        <orientation evidence="10">Cytoplasmic side</orientation>
    </subcellularLocation>
</comment>
<dbReference type="RefSeq" id="WP_043057878.1">
    <property type="nucleotide sequence ID" value="NZ_LXEY01000018.1"/>
</dbReference>
<dbReference type="EC" id="2.4.1.227" evidence="10"/>
<comment type="caution">
    <text evidence="10">Lacks conserved residue(s) required for the propagation of feature annotation.</text>
</comment>
<evidence type="ECO:0000256" key="8">
    <source>
        <dbReference type="ARBA" id="ARBA00023306"/>
    </source>
</evidence>
<dbReference type="GO" id="GO:0005975">
    <property type="term" value="P:carbohydrate metabolic process"/>
    <property type="evidence" value="ECO:0007669"/>
    <property type="project" value="InterPro"/>
</dbReference>
<keyword evidence="5 10" id="KW-0133">Cell shape</keyword>
<dbReference type="Gene3D" id="3.40.50.2000">
    <property type="entry name" value="Glycogen Phosphorylase B"/>
    <property type="match status" value="2"/>
</dbReference>
<protein>
    <recommendedName>
        <fullName evidence="10">UDP-N-acetylglucosamine--N-acetylmuramyl-(pentapeptide) pyrophosphoryl-undecaprenol N-acetylglucosamine transferase</fullName>
        <ecNumber evidence="10">2.4.1.227</ecNumber>
    </recommendedName>
    <alternativeName>
        <fullName evidence="10">Undecaprenyl-PP-MurNAc-pentapeptide-UDPGlcNAc GlcNAc transferase</fullName>
    </alternativeName>
</protein>
<dbReference type="InterPro" id="IPR006009">
    <property type="entry name" value="GlcNAc_MurG"/>
</dbReference>
<evidence type="ECO:0000256" key="9">
    <source>
        <dbReference type="ARBA" id="ARBA00023316"/>
    </source>
</evidence>